<sequence length="290" mass="29541">MHQTADAGLRAYRAEWGALPSTPGGTTGSVGAATTATLRSDPASVHAHAQLAADVYNDTASPPAGYRVATSAELERLGLDPDQLDPGTDAFRARVYASDMPGEDFVIAFRGSQSGADWLSNAQQGIGLDSEHYARALEIGRAAARSDASFVMTGHSLGGGLASTAGIASGSPADTFNAAGLHGDTIADATTIATAAGRGSASVDNYRVPNEILTALQEGGDRVVGGILGTVVSGGWGGAAGVAIADLPEAYGTQHELPDVRPDGVNWFEGLNVIDRHSMDWVLAGTAALR</sequence>
<reference evidence="1 2" key="1">
    <citation type="submission" date="2020-12" db="EMBL/GenBank/DDBJ databases">
        <title>Sphingomonas sp.</title>
        <authorList>
            <person name="Kim M.K."/>
        </authorList>
    </citation>
    <scope>NUCLEOTIDE SEQUENCE [LARGE SCALE GENOMIC DNA]</scope>
    <source>
        <strain evidence="1 2">BT552</strain>
    </source>
</reference>
<evidence type="ECO:0008006" key="3">
    <source>
        <dbReference type="Google" id="ProtNLM"/>
    </source>
</evidence>
<proteinExistence type="predicted"/>
<name>A0ABS2D2Y9_9SPHN</name>
<organism evidence="1 2">
    <name type="scientific">Sphingomonas longa</name>
    <dbReference type="NCBI Taxonomy" id="2778730"/>
    <lineage>
        <taxon>Bacteria</taxon>
        <taxon>Pseudomonadati</taxon>
        <taxon>Pseudomonadota</taxon>
        <taxon>Alphaproteobacteria</taxon>
        <taxon>Sphingomonadales</taxon>
        <taxon>Sphingomonadaceae</taxon>
        <taxon>Sphingomonas</taxon>
    </lineage>
</organism>
<dbReference type="EMBL" id="JAFEMC010000001">
    <property type="protein sequence ID" value="MBM6575290.1"/>
    <property type="molecule type" value="Genomic_DNA"/>
</dbReference>
<protein>
    <recommendedName>
        <fullName evidence="3">DUF2974 domain-containing protein</fullName>
    </recommendedName>
</protein>
<dbReference type="Proteomes" id="UP000763641">
    <property type="component" value="Unassembled WGS sequence"/>
</dbReference>
<dbReference type="InterPro" id="IPR029058">
    <property type="entry name" value="AB_hydrolase_fold"/>
</dbReference>
<dbReference type="RefSeq" id="WP_204194049.1">
    <property type="nucleotide sequence ID" value="NZ_JAFEMC010000001.1"/>
</dbReference>
<gene>
    <name evidence="1" type="ORF">ILT43_02825</name>
</gene>
<evidence type="ECO:0000313" key="1">
    <source>
        <dbReference type="EMBL" id="MBM6575290.1"/>
    </source>
</evidence>
<keyword evidence="2" id="KW-1185">Reference proteome</keyword>
<dbReference type="SUPFAM" id="SSF53474">
    <property type="entry name" value="alpha/beta-Hydrolases"/>
    <property type="match status" value="1"/>
</dbReference>
<accession>A0ABS2D2Y9</accession>
<comment type="caution">
    <text evidence="1">The sequence shown here is derived from an EMBL/GenBank/DDBJ whole genome shotgun (WGS) entry which is preliminary data.</text>
</comment>
<evidence type="ECO:0000313" key="2">
    <source>
        <dbReference type="Proteomes" id="UP000763641"/>
    </source>
</evidence>
<dbReference type="Pfam" id="PF26363">
    <property type="entry name" value="Phospholipase-like"/>
    <property type="match status" value="1"/>
</dbReference>
<dbReference type="Gene3D" id="3.40.50.1820">
    <property type="entry name" value="alpha/beta hydrolase"/>
    <property type="match status" value="1"/>
</dbReference>